<dbReference type="AlphaFoldDB" id="A0A1H2RG43"/>
<dbReference type="EMBL" id="FNMZ01000001">
    <property type="protein sequence ID" value="SDW18463.1"/>
    <property type="molecule type" value="Genomic_DNA"/>
</dbReference>
<evidence type="ECO:0000256" key="1">
    <source>
        <dbReference type="ARBA" id="ARBA00005187"/>
    </source>
</evidence>
<dbReference type="GO" id="GO:0005829">
    <property type="term" value="C:cytosol"/>
    <property type="evidence" value="ECO:0007669"/>
    <property type="project" value="TreeGrafter"/>
</dbReference>
<feature type="domain" description="Asparagine synthetase" evidence="5">
    <location>
        <begin position="542"/>
        <end position="608"/>
    </location>
</feature>
<evidence type="ECO:0000256" key="2">
    <source>
        <dbReference type="ARBA" id="ARBA00012737"/>
    </source>
</evidence>
<proteinExistence type="predicted"/>
<name>A0A1H2RG43_9RHOB</name>
<feature type="region of interest" description="Disordered" evidence="4">
    <location>
        <begin position="100"/>
        <end position="123"/>
    </location>
</feature>
<dbReference type="SUPFAM" id="SSF56235">
    <property type="entry name" value="N-terminal nucleophile aminohydrolases (Ntn hydrolases)"/>
    <property type="match status" value="1"/>
</dbReference>
<comment type="catalytic activity">
    <reaction evidence="3">
        <text>L-aspartate + L-glutamine + ATP + H2O = L-asparagine + L-glutamate + AMP + diphosphate + H(+)</text>
        <dbReference type="Rhea" id="RHEA:12228"/>
        <dbReference type="ChEBI" id="CHEBI:15377"/>
        <dbReference type="ChEBI" id="CHEBI:15378"/>
        <dbReference type="ChEBI" id="CHEBI:29985"/>
        <dbReference type="ChEBI" id="CHEBI:29991"/>
        <dbReference type="ChEBI" id="CHEBI:30616"/>
        <dbReference type="ChEBI" id="CHEBI:33019"/>
        <dbReference type="ChEBI" id="CHEBI:58048"/>
        <dbReference type="ChEBI" id="CHEBI:58359"/>
        <dbReference type="ChEBI" id="CHEBI:456215"/>
        <dbReference type="EC" id="6.3.5.4"/>
    </reaction>
</comment>
<dbReference type="RefSeq" id="WP_092679408.1">
    <property type="nucleotide sequence ID" value="NZ_FNMZ01000001.1"/>
</dbReference>
<dbReference type="EC" id="6.3.5.4" evidence="2"/>
<dbReference type="Proteomes" id="UP000199118">
    <property type="component" value="Unassembled WGS sequence"/>
</dbReference>
<protein>
    <recommendedName>
        <fullName evidence="2">asparagine synthase (glutamine-hydrolyzing)</fullName>
        <ecNumber evidence="2">6.3.5.4</ecNumber>
    </recommendedName>
</protein>
<keyword evidence="7" id="KW-1185">Reference proteome</keyword>
<dbReference type="PANTHER" id="PTHR43284:SF1">
    <property type="entry name" value="ASPARAGINE SYNTHETASE"/>
    <property type="match status" value="1"/>
</dbReference>
<dbReference type="GO" id="GO:0004066">
    <property type="term" value="F:asparagine synthase (glutamine-hydrolyzing) activity"/>
    <property type="evidence" value="ECO:0007669"/>
    <property type="project" value="UniProtKB-EC"/>
</dbReference>
<gene>
    <name evidence="6" type="ORF">SAMN05444336_101351</name>
</gene>
<dbReference type="Pfam" id="PF00733">
    <property type="entry name" value="Asn_synthase"/>
    <property type="match status" value="2"/>
</dbReference>
<dbReference type="InterPro" id="IPR051786">
    <property type="entry name" value="ASN_synthetase/amidase"/>
</dbReference>
<evidence type="ECO:0000313" key="6">
    <source>
        <dbReference type="EMBL" id="SDW18463.1"/>
    </source>
</evidence>
<dbReference type="InterPro" id="IPR014729">
    <property type="entry name" value="Rossmann-like_a/b/a_fold"/>
</dbReference>
<dbReference type="Gene3D" id="3.60.20.10">
    <property type="entry name" value="Glutamine Phosphoribosylpyrophosphate, subunit 1, domain 1"/>
    <property type="match status" value="1"/>
</dbReference>
<organism evidence="6 7">
    <name type="scientific">Albimonas donghaensis</name>
    <dbReference type="NCBI Taxonomy" id="356660"/>
    <lineage>
        <taxon>Bacteria</taxon>
        <taxon>Pseudomonadati</taxon>
        <taxon>Pseudomonadota</taxon>
        <taxon>Alphaproteobacteria</taxon>
        <taxon>Rhodobacterales</taxon>
        <taxon>Paracoccaceae</taxon>
        <taxon>Albimonas</taxon>
    </lineage>
</organism>
<dbReference type="STRING" id="356660.SAMN05444336_101351"/>
<sequence length="676" mass="71438">MSARPPAAPPAPVRMFGAFDARGRRDLLDAAFARMGAPLAGGAWAGPDLDGRDADADPAARVLRLGLRLPLGLGAAAPGRLRRRGGRIIAGFARLYEDAPARAPSSNPAPDPAPGAPPPATRDEADLDRLADLLGRGAFETARTGAAAVEGAYSVAALDLEAPGGPALTLLRDGMGHEPLPYAIRPDGLVLFSTWIHCLRAVPGLDGDPDPAAVGEFTLYADLPDGGTVWPGIEELPRGALLRADASGAARRVHWRPGPDPALRGLAPGAAMEAGREIAREAVLSRWSRLGARPSILFSGGLDSSLVAGIACEAGARTGAVVPAVSSVSTEGAAPSEDAARAAMQERWPNLEVTPFRSERATALGGSWEAWLRHGLPNIDAAADTYFGMPRAMRAMGRDAALGGFGGDMLVSHPLRDKFRDDVLHLRIGEALREARALRAEGHGRKYLFRLVFVMASLRWRLNWLRAGRAGMDAARIGPPIPPARMEAWVRARTAPFQHRAPSILAAELAGIENAATWTICDFHLPAAGGLGAAPEAVAYGSPLLDTRLMAAVMAAPAGLKRLDGQRRGYIRRLLEPVAPERVARRPDKSGFQPDEARLMAEALPRVEADLRAFAADLPMWPELVDPVLLEARLARVRADPGAADGFGDRLGVLRAWNHGRFLAFAAGAGPEDAGR</sequence>
<evidence type="ECO:0000313" key="7">
    <source>
        <dbReference type="Proteomes" id="UP000199118"/>
    </source>
</evidence>
<evidence type="ECO:0000256" key="3">
    <source>
        <dbReference type="ARBA" id="ARBA00048741"/>
    </source>
</evidence>
<dbReference type="Gene3D" id="3.40.50.620">
    <property type="entry name" value="HUPs"/>
    <property type="match status" value="1"/>
</dbReference>
<dbReference type="GO" id="GO:0006529">
    <property type="term" value="P:asparagine biosynthetic process"/>
    <property type="evidence" value="ECO:0007669"/>
    <property type="project" value="InterPro"/>
</dbReference>
<dbReference type="OrthoDB" id="9763290at2"/>
<feature type="compositionally biased region" description="Pro residues" evidence="4">
    <location>
        <begin position="107"/>
        <end position="120"/>
    </location>
</feature>
<evidence type="ECO:0000259" key="5">
    <source>
        <dbReference type="Pfam" id="PF00733"/>
    </source>
</evidence>
<reference evidence="6 7" key="1">
    <citation type="submission" date="2016-10" db="EMBL/GenBank/DDBJ databases">
        <authorList>
            <person name="de Groot N.N."/>
        </authorList>
    </citation>
    <scope>NUCLEOTIDE SEQUENCE [LARGE SCALE GENOMIC DNA]</scope>
    <source>
        <strain evidence="6 7">DSM 17890</strain>
    </source>
</reference>
<dbReference type="InterPro" id="IPR001962">
    <property type="entry name" value="Asn_synthase"/>
</dbReference>
<feature type="domain" description="Asparagine synthetase" evidence="5">
    <location>
        <begin position="282"/>
        <end position="411"/>
    </location>
</feature>
<accession>A0A1H2RG43</accession>
<dbReference type="InterPro" id="IPR029055">
    <property type="entry name" value="Ntn_hydrolases_N"/>
</dbReference>
<dbReference type="PANTHER" id="PTHR43284">
    <property type="entry name" value="ASPARAGINE SYNTHETASE (GLUTAMINE-HYDROLYZING)"/>
    <property type="match status" value="1"/>
</dbReference>
<evidence type="ECO:0000256" key="4">
    <source>
        <dbReference type="SAM" id="MobiDB-lite"/>
    </source>
</evidence>
<dbReference type="SUPFAM" id="SSF52402">
    <property type="entry name" value="Adenine nucleotide alpha hydrolases-like"/>
    <property type="match status" value="1"/>
</dbReference>
<comment type="pathway">
    <text evidence="1">Amino-acid biosynthesis; L-asparagine biosynthesis; L-asparagine from L-aspartate (L-Gln route): step 1/1.</text>
</comment>